<dbReference type="Proteomes" id="UP000183750">
    <property type="component" value="Unassembled WGS sequence"/>
</dbReference>
<dbReference type="AlphaFoldDB" id="A0A1H4NN71"/>
<evidence type="ECO:0000313" key="1">
    <source>
        <dbReference type="EMBL" id="SEB96288.1"/>
    </source>
</evidence>
<keyword evidence="2" id="KW-1185">Reference proteome</keyword>
<evidence type="ECO:0000313" key="2">
    <source>
        <dbReference type="Proteomes" id="UP000183750"/>
    </source>
</evidence>
<gene>
    <name evidence="1" type="ORF">SAMN04489807_2519</name>
</gene>
<name>A0A1H4NN71_9MICO</name>
<accession>A0A1H4NN71</accession>
<dbReference type="GO" id="GO:0005829">
    <property type="term" value="C:cytosol"/>
    <property type="evidence" value="ECO:0007669"/>
    <property type="project" value="TreeGrafter"/>
</dbReference>
<dbReference type="SUPFAM" id="SSF53448">
    <property type="entry name" value="Nucleotide-diphospho-sugar transferases"/>
    <property type="match status" value="1"/>
</dbReference>
<dbReference type="InterPro" id="IPR029044">
    <property type="entry name" value="Nucleotide-diphossugar_trans"/>
</dbReference>
<dbReference type="PANTHER" id="PTHR42866">
    <property type="entry name" value="3-DEOXY-MANNO-OCTULOSONATE CYTIDYLYLTRANSFERASE"/>
    <property type="match status" value="1"/>
</dbReference>
<organism evidence="1 2">
    <name type="scientific">Microbacterium hydrocarbonoxydans</name>
    <dbReference type="NCBI Taxonomy" id="273678"/>
    <lineage>
        <taxon>Bacteria</taxon>
        <taxon>Bacillati</taxon>
        <taxon>Actinomycetota</taxon>
        <taxon>Actinomycetes</taxon>
        <taxon>Micrococcales</taxon>
        <taxon>Microbacteriaceae</taxon>
        <taxon>Microbacterium</taxon>
    </lineage>
</organism>
<reference evidence="2" key="1">
    <citation type="submission" date="2016-10" db="EMBL/GenBank/DDBJ databases">
        <authorList>
            <person name="Varghese N."/>
            <person name="Submissions S."/>
        </authorList>
    </citation>
    <scope>NUCLEOTIDE SEQUENCE [LARGE SCALE GENOMIC DNA]</scope>
    <source>
        <strain evidence="2">DSM 16089</strain>
    </source>
</reference>
<dbReference type="Pfam" id="PF02348">
    <property type="entry name" value="CTP_transf_3"/>
    <property type="match status" value="1"/>
</dbReference>
<dbReference type="EMBL" id="FNSQ01000005">
    <property type="protein sequence ID" value="SEB96288.1"/>
    <property type="molecule type" value="Genomic_DNA"/>
</dbReference>
<dbReference type="Gene3D" id="3.90.550.10">
    <property type="entry name" value="Spore Coat Polysaccharide Biosynthesis Protein SpsA, Chain A"/>
    <property type="match status" value="1"/>
</dbReference>
<dbReference type="OrthoDB" id="9801052at2"/>
<dbReference type="InterPro" id="IPR003329">
    <property type="entry name" value="Cytidylyl_trans"/>
</dbReference>
<dbReference type="RefSeq" id="WP_060927299.1">
    <property type="nucleotide sequence ID" value="NZ_FNSQ01000005.1"/>
</dbReference>
<protein>
    <submittedName>
        <fullName evidence="1">Spore coat polysaccharide biosynthesis protein SpsF</fullName>
    </submittedName>
</protein>
<sequence length="236" mass="26239">MVLAILQARTSSHRLPGKVLSPILGTPLILRALERISRSALIDRIVLATSDDPSDDALARVVSDAGYVVQRGPLDDVLTRFIQVLDRFDDETVVRLTGDNVLCDPRVIDEVISAHLDGGADYTANTLQRTYPRGLDVEVFRADALRAVDGSAVAADEREHVTLGIYRRPELFRLRSVTQPIDRSELRWTVDHPADLEFARTVYSHLHDTDAAFGQEQVVGLLETHPDLVLREQDVS</sequence>
<dbReference type="CDD" id="cd02518">
    <property type="entry name" value="GT2_SpsF"/>
    <property type="match status" value="1"/>
</dbReference>
<proteinExistence type="predicted"/>
<dbReference type="PANTHER" id="PTHR42866:SF1">
    <property type="entry name" value="SPORE COAT POLYSACCHARIDE BIOSYNTHESIS PROTEIN SPSF"/>
    <property type="match status" value="1"/>
</dbReference>